<dbReference type="EMBL" id="JAKMUU010000001">
    <property type="protein sequence ID" value="MCZ9306418.1"/>
    <property type="molecule type" value="Genomic_DNA"/>
</dbReference>
<evidence type="ECO:0000313" key="1">
    <source>
        <dbReference type="EMBL" id="MCZ9306418.1"/>
    </source>
</evidence>
<accession>A0A9X3MBT5</accession>
<gene>
    <name evidence="1" type="ORF">L8V01_02825</name>
    <name evidence="2" type="ORF">RAE13_06245</name>
</gene>
<sequence>MRMPRRAVKNLSFKEFSSVEEFRRHWDSKSSSAISIEDKLPIHLHWTNRQAENTVICFSAASSKVREVPFWTGRGVTSALDANVLLVSDPSMILDRTLSLGWYAGSLEQPDLIETLTEVFRVVSQGTRPIFFGASAGGWAALKYAARLDGAVAVAVNPQVDIARYKYFPYYLRKAWKTEDGSECLPFEGNVARDYAEGNDTSVVYVQNEGDSHHFIEHFTTFKSTCGNPDKLIELLPDLGPGHVAPTKESLIQILETTIASRSASELRTNLSCIEIKSSGVNNEVKVSGSSFRSSEALNRRYPVLLEKKYNLSPSIRVCTVGIKSPVHLLAKAYAIEVHFDGVEIEKAIARKLGLSWSAGLHCAFFYSQEAPGRAWTTYDSFRIPEAATGVHIVVRQWRQEGLGENRKDSVHLYCKFDSFQIEA</sequence>
<dbReference type="InterPro" id="IPR029058">
    <property type="entry name" value="AB_hydrolase_fold"/>
</dbReference>
<dbReference type="RefSeq" id="WP_269945627.1">
    <property type="nucleotide sequence ID" value="NZ_JAKMUU010000001.1"/>
</dbReference>
<dbReference type="AlphaFoldDB" id="A0A9X3MBT5"/>
<name>A0A9X3MBT5_9CORY</name>
<reference evidence="1" key="1">
    <citation type="submission" date="2022-02" db="EMBL/GenBank/DDBJ databases">
        <title>Corynebacterium sp. from urogenital microbiome.</title>
        <authorList>
            <person name="Cappelli E.A."/>
            <person name="Ribeiro T.G."/>
            <person name="Peixe L."/>
        </authorList>
    </citation>
    <scope>NUCLEOTIDE SEQUENCE</scope>
    <source>
        <strain evidence="1">C8Ua_181</strain>
    </source>
</reference>
<evidence type="ECO:0000313" key="4">
    <source>
        <dbReference type="Proteomes" id="UP001185631"/>
    </source>
</evidence>
<dbReference type="Gene3D" id="3.40.50.1820">
    <property type="entry name" value="alpha/beta hydrolase"/>
    <property type="match status" value="1"/>
</dbReference>
<reference evidence="2 4" key="2">
    <citation type="submission" date="2023-08" db="EMBL/GenBank/DDBJ databases">
        <title>Genomic characterization of the C. tuberculostearicum species complex, a ubiquitous member of the human skin microbiome.</title>
        <authorList>
            <person name="Ahmed N."/>
            <person name="Deming C."/>
            <person name="Conlan S."/>
            <person name="Segre J."/>
        </authorList>
    </citation>
    <scope>NUCLEOTIDE SEQUENCE [LARGE SCALE GENOMIC DNA]</scope>
    <source>
        <strain evidence="2 4">CTNIH19</strain>
    </source>
</reference>
<evidence type="ECO:0000313" key="3">
    <source>
        <dbReference type="Proteomes" id="UP001146430"/>
    </source>
</evidence>
<dbReference type="SUPFAM" id="SSF53474">
    <property type="entry name" value="alpha/beta-Hydrolases"/>
    <property type="match status" value="1"/>
</dbReference>
<organism evidence="1 3">
    <name type="scientific">Corynebacterium curieae</name>
    <dbReference type="NCBI Taxonomy" id="2913500"/>
    <lineage>
        <taxon>Bacteria</taxon>
        <taxon>Bacillati</taxon>
        <taxon>Actinomycetota</taxon>
        <taxon>Actinomycetes</taxon>
        <taxon>Mycobacteriales</taxon>
        <taxon>Corynebacteriaceae</taxon>
        <taxon>Corynebacterium</taxon>
    </lineage>
</organism>
<dbReference type="Proteomes" id="UP001185631">
    <property type="component" value="Unassembled WGS sequence"/>
</dbReference>
<dbReference type="Proteomes" id="UP001146430">
    <property type="component" value="Unassembled WGS sequence"/>
</dbReference>
<evidence type="ECO:0000313" key="2">
    <source>
        <dbReference type="EMBL" id="MDV2424013.1"/>
    </source>
</evidence>
<dbReference type="EMBL" id="JAVBID010000006">
    <property type="protein sequence ID" value="MDV2424013.1"/>
    <property type="molecule type" value="Genomic_DNA"/>
</dbReference>
<keyword evidence="4" id="KW-1185">Reference proteome</keyword>
<protein>
    <submittedName>
        <fullName evidence="1">Uncharacterized protein</fullName>
    </submittedName>
</protein>
<comment type="caution">
    <text evidence="1">The sequence shown here is derived from an EMBL/GenBank/DDBJ whole genome shotgun (WGS) entry which is preliminary data.</text>
</comment>
<proteinExistence type="predicted"/>